<comment type="caution">
    <text evidence="3">The sequence shown here is derived from an EMBL/GenBank/DDBJ whole genome shotgun (WGS) entry which is preliminary data.</text>
</comment>
<feature type="domain" description="WW" evidence="2">
    <location>
        <begin position="567"/>
        <end position="601"/>
    </location>
</feature>
<dbReference type="AlphaFoldDB" id="A0A8J2WUI7"/>
<keyword evidence="4" id="KW-1185">Reference proteome</keyword>
<evidence type="ECO:0000256" key="1">
    <source>
        <dbReference type="SAM" id="MobiDB-lite"/>
    </source>
</evidence>
<sequence length="697" mass="79786">MADEPRRPTEEEMRAKLAEAAPKEGRETRAEADERRRQERRARRRARRQRNQPPPGPTPEEIKRNEIKAEADAILESWRASFTAGLRAKESSDEELDEKTGKMRKLTVKERKRRRKLRAAAMRRAAAKARGGKLAWVVAAYRKYLASKRADGTRAGREYRIQTTSVDSKGKEVIRPDESGAKFPPSLMDQQAFLVLEAWALHHKITQGEMYKVYEAYYDNLHAKKHPDDSHKVPNRISTYYFQDLFDHQTSEATSLILIPLLFVKELHGLKRARDVGCITFPRFLIAGYDFARQSPCGVILKFFRLLLDPQMIAENALVPLKPFEDLVSLMHGGTPKGHLHLFSSLFGEKTHVRFPELIRACCACPVLLRPLRLFHLQLQRKFFWSEFWSRHQLPCLDPADEALFGCLMVAPSLERSLVNHSTLEKSWRLTARRLLGWIRVRHTKSSSSYWLELEMDECRDLDDETVLTDSIYIFNTTNLLRDMYGLRFGKLLADLLFDKKPFAIGALHDSIWKAYDTPIRVPMVSGGVDLNPSGDTTATPRRRPVREWPAPVPQDGDDFLRRRPADAMTLGWQKFTDPATEREFHYHVASHTSQWLDPRHDYTFAGHDGRATYFWPERAEELRARRRTMGDLSLAGLVDEPAPAPAPAPAPSERQPTPKLSLFGRLSKKKKAEGAAPSESPGSRPPTAEDTQLIKM</sequence>
<dbReference type="EMBL" id="CAKKNE010000002">
    <property type="protein sequence ID" value="CAH0367809.1"/>
    <property type="molecule type" value="Genomic_DNA"/>
</dbReference>
<feature type="region of interest" description="Disordered" evidence="1">
    <location>
        <begin position="85"/>
        <end position="104"/>
    </location>
</feature>
<name>A0A8J2WUI7_9STRA</name>
<accession>A0A8J2WUI7</accession>
<evidence type="ECO:0000313" key="4">
    <source>
        <dbReference type="Proteomes" id="UP000789595"/>
    </source>
</evidence>
<dbReference type="Proteomes" id="UP000789595">
    <property type="component" value="Unassembled WGS sequence"/>
</dbReference>
<dbReference type="PROSITE" id="PS50020">
    <property type="entry name" value="WW_DOMAIN_2"/>
    <property type="match status" value="1"/>
</dbReference>
<reference evidence="3" key="1">
    <citation type="submission" date="2021-11" db="EMBL/GenBank/DDBJ databases">
        <authorList>
            <consortium name="Genoscope - CEA"/>
            <person name="William W."/>
        </authorList>
    </citation>
    <scope>NUCLEOTIDE SEQUENCE</scope>
</reference>
<protein>
    <recommendedName>
        <fullName evidence="2">WW domain-containing protein</fullName>
    </recommendedName>
</protein>
<feature type="region of interest" description="Disordered" evidence="1">
    <location>
        <begin position="1"/>
        <end position="68"/>
    </location>
</feature>
<feature type="region of interest" description="Disordered" evidence="1">
    <location>
        <begin position="638"/>
        <end position="697"/>
    </location>
</feature>
<organism evidence="3 4">
    <name type="scientific">Pelagomonas calceolata</name>
    <dbReference type="NCBI Taxonomy" id="35677"/>
    <lineage>
        <taxon>Eukaryota</taxon>
        <taxon>Sar</taxon>
        <taxon>Stramenopiles</taxon>
        <taxon>Ochrophyta</taxon>
        <taxon>Pelagophyceae</taxon>
        <taxon>Pelagomonadales</taxon>
        <taxon>Pelagomonadaceae</taxon>
        <taxon>Pelagomonas</taxon>
    </lineage>
</organism>
<evidence type="ECO:0000313" key="3">
    <source>
        <dbReference type="EMBL" id="CAH0367809.1"/>
    </source>
</evidence>
<feature type="region of interest" description="Disordered" evidence="1">
    <location>
        <begin position="527"/>
        <end position="560"/>
    </location>
</feature>
<evidence type="ECO:0000259" key="2">
    <source>
        <dbReference type="PROSITE" id="PS50020"/>
    </source>
</evidence>
<feature type="compositionally biased region" description="Basic and acidic residues" evidence="1">
    <location>
        <begin position="1"/>
        <end position="37"/>
    </location>
</feature>
<dbReference type="InterPro" id="IPR001202">
    <property type="entry name" value="WW_dom"/>
</dbReference>
<gene>
    <name evidence="3" type="ORF">PECAL_2P08480</name>
</gene>
<proteinExistence type="predicted"/>
<feature type="compositionally biased region" description="Basic residues" evidence="1">
    <location>
        <begin position="38"/>
        <end position="50"/>
    </location>
</feature>